<accession>A0A6A2X6C9</accession>
<reference evidence="8" key="1">
    <citation type="submission" date="2019-09" db="EMBL/GenBank/DDBJ databases">
        <title>Draft genome information of white flower Hibiscus syriacus.</title>
        <authorList>
            <person name="Kim Y.-M."/>
        </authorList>
    </citation>
    <scope>NUCLEOTIDE SEQUENCE [LARGE SCALE GENOMIC DNA]</scope>
    <source>
        <strain evidence="8">YM2019G1</strain>
    </source>
</reference>
<dbReference type="InterPro" id="IPR032675">
    <property type="entry name" value="LRR_dom_sf"/>
</dbReference>
<dbReference type="InterPro" id="IPR053059">
    <property type="entry name" value="Inactive_SerThr-Kinase_ABA"/>
</dbReference>
<comment type="caution">
    <text evidence="8">The sequence shown here is derived from an EMBL/GenBank/DDBJ whole genome shotgun (WGS) entry which is preliminary data.</text>
</comment>
<sequence length="659" mass="73429">MGQLPSQDIMALLEFKKGIKNDPTGYVLDSWNEESIDFNGCPSSWNGIVCNGGNVAVVVLENLGLSIDADLSVLSNLTKLVKLSLSNNSIAGLYHGHWACFNPIFGLESKFPVRHVDFSMNAAKLYSTEVATRHFREYQVFKSQPQPTYGVIGWRSRTSVVGSLKVLDLSYNQLSGELPGFNFAYDLQLEQPYRADIHDHVDKSADTQSFFKRDHGGTSVTDWKWTFFKRPTELGYLEELHVEDNLFTGAIKFTPLRDSNLHVLDLSHNRLNGYFPNQVGSLTELEVLNLAGNNIAGYLPTSLADMNSLSSLDISQNNFTGSLPNNIPNGLRSLMFPTTISLELSGKPEEVPYFFLFPGNSKLYLPSRPSGSNNGSAESKKKPINTIVKWVVGVSCVVLLSFSSCLLYATLYPYINKNSEATVDIESSRKGSSSEIINPGEKMVAVPGYSPMMTSHLSWSPESGDSLTAEHLARLDVRSPVQLVGELHFLDDTITLTPEELSRAPAEVLGRSSHGTSYRATLDNGLFLTVKWLREGVAKQRKEFAKEAKNSRIFGTQTWSIDREEKVPPLAWTQRLKIAVDVARGLNYLHFDGLCHMMLVSWDIRRRSWLIPKNHCFPKGGRRDGLIEWIRLKLAEGSGSDCFDSALAQEMENPGARRE</sequence>
<dbReference type="GO" id="GO:0016301">
    <property type="term" value="F:kinase activity"/>
    <property type="evidence" value="ECO:0007669"/>
    <property type="project" value="UniProtKB-KW"/>
</dbReference>
<gene>
    <name evidence="8" type="ORF">F3Y22_tig00112758pilonHSYRG00049</name>
</gene>
<dbReference type="SUPFAM" id="SSF56112">
    <property type="entry name" value="Protein kinase-like (PK-like)"/>
    <property type="match status" value="1"/>
</dbReference>
<name>A0A6A2X6C9_HIBSY</name>
<evidence type="ECO:0000256" key="5">
    <source>
        <dbReference type="ARBA" id="ARBA00022989"/>
    </source>
</evidence>
<evidence type="ECO:0000256" key="4">
    <source>
        <dbReference type="ARBA" id="ARBA00022737"/>
    </source>
</evidence>
<keyword evidence="6" id="KW-0472">Membrane</keyword>
<keyword evidence="2" id="KW-0433">Leucine-rich repeat</keyword>
<dbReference type="GO" id="GO:0016020">
    <property type="term" value="C:membrane"/>
    <property type="evidence" value="ECO:0007669"/>
    <property type="project" value="UniProtKB-SubCell"/>
</dbReference>
<dbReference type="InterPro" id="IPR001611">
    <property type="entry name" value="Leu-rich_rpt"/>
</dbReference>
<dbReference type="Gene3D" id="1.10.510.10">
    <property type="entry name" value="Transferase(Phosphotransferase) domain 1"/>
    <property type="match status" value="1"/>
</dbReference>
<dbReference type="SMART" id="SM00369">
    <property type="entry name" value="LRR_TYP"/>
    <property type="match status" value="4"/>
</dbReference>
<evidence type="ECO:0000313" key="8">
    <source>
        <dbReference type="EMBL" id="KAE8664570.1"/>
    </source>
</evidence>
<feature type="domain" description="Leucine-rich repeat-containing N-terminal plant-type" evidence="7">
    <location>
        <begin position="6"/>
        <end position="51"/>
    </location>
</feature>
<protein>
    <submittedName>
        <fullName evidence="8">LRR receptor-like serine/threonine-protein kinase</fullName>
    </submittedName>
</protein>
<evidence type="ECO:0000256" key="6">
    <source>
        <dbReference type="ARBA" id="ARBA00023136"/>
    </source>
</evidence>
<proteinExistence type="predicted"/>
<dbReference type="InterPro" id="IPR013210">
    <property type="entry name" value="LRR_N_plant-typ"/>
</dbReference>
<evidence type="ECO:0000256" key="2">
    <source>
        <dbReference type="ARBA" id="ARBA00022614"/>
    </source>
</evidence>
<keyword evidence="3" id="KW-0812">Transmembrane</keyword>
<keyword evidence="5" id="KW-1133">Transmembrane helix</keyword>
<dbReference type="PANTHER" id="PTHR48003:SF4">
    <property type="entry name" value="LRR RECEPTOR-LIKE SERINE_THREONINE-PROTEIN KINASE GHR1"/>
    <property type="match status" value="1"/>
</dbReference>
<dbReference type="Pfam" id="PF08263">
    <property type="entry name" value="LRRNT_2"/>
    <property type="match status" value="1"/>
</dbReference>
<dbReference type="Pfam" id="PF13855">
    <property type="entry name" value="LRR_8"/>
    <property type="match status" value="1"/>
</dbReference>
<organism evidence="8 9">
    <name type="scientific">Hibiscus syriacus</name>
    <name type="common">Rose of Sharon</name>
    <dbReference type="NCBI Taxonomy" id="106335"/>
    <lineage>
        <taxon>Eukaryota</taxon>
        <taxon>Viridiplantae</taxon>
        <taxon>Streptophyta</taxon>
        <taxon>Embryophyta</taxon>
        <taxon>Tracheophyta</taxon>
        <taxon>Spermatophyta</taxon>
        <taxon>Magnoliopsida</taxon>
        <taxon>eudicotyledons</taxon>
        <taxon>Gunneridae</taxon>
        <taxon>Pentapetalae</taxon>
        <taxon>rosids</taxon>
        <taxon>malvids</taxon>
        <taxon>Malvales</taxon>
        <taxon>Malvaceae</taxon>
        <taxon>Malvoideae</taxon>
        <taxon>Hibiscus</taxon>
    </lineage>
</organism>
<evidence type="ECO:0000256" key="1">
    <source>
        <dbReference type="ARBA" id="ARBA00004370"/>
    </source>
</evidence>
<dbReference type="SUPFAM" id="SSF52047">
    <property type="entry name" value="RNI-like"/>
    <property type="match status" value="1"/>
</dbReference>
<dbReference type="PANTHER" id="PTHR48003">
    <property type="entry name" value="OS07G0626500 PROTEIN"/>
    <property type="match status" value="1"/>
</dbReference>
<dbReference type="EMBL" id="VEPZ02001645">
    <property type="protein sequence ID" value="KAE8664570.1"/>
    <property type="molecule type" value="Genomic_DNA"/>
</dbReference>
<dbReference type="InterPro" id="IPR011009">
    <property type="entry name" value="Kinase-like_dom_sf"/>
</dbReference>
<keyword evidence="9" id="KW-1185">Reference proteome</keyword>
<dbReference type="InterPro" id="IPR003591">
    <property type="entry name" value="Leu-rich_rpt_typical-subtyp"/>
</dbReference>
<dbReference type="Proteomes" id="UP000436088">
    <property type="component" value="Unassembled WGS sequence"/>
</dbReference>
<dbReference type="AlphaFoldDB" id="A0A6A2X6C9"/>
<dbReference type="PROSITE" id="PS51450">
    <property type="entry name" value="LRR"/>
    <property type="match status" value="1"/>
</dbReference>
<keyword evidence="4" id="KW-0677">Repeat</keyword>
<evidence type="ECO:0000313" key="9">
    <source>
        <dbReference type="Proteomes" id="UP000436088"/>
    </source>
</evidence>
<dbReference type="Gene3D" id="3.80.10.10">
    <property type="entry name" value="Ribonuclease Inhibitor"/>
    <property type="match status" value="2"/>
</dbReference>
<comment type="subcellular location">
    <subcellularLocation>
        <location evidence="1">Membrane</location>
    </subcellularLocation>
</comment>
<evidence type="ECO:0000259" key="7">
    <source>
        <dbReference type="Pfam" id="PF08263"/>
    </source>
</evidence>
<dbReference type="Pfam" id="PF00560">
    <property type="entry name" value="LRR_1"/>
    <property type="match status" value="1"/>
</dbReference>
<evidence type="ECO:0000256" key="3">
    <source>
        <dbReference type="ARBA" id="ARBA00022692"/>
    </source>
</evidence>